<dbReference type="InterPro" id="IPR008427">
    <property type="entry name" value="Extracellular_membr_CFEM_dom"/>
</dbReference>
<dbReference type="Pfam" id="PF20684">
    <property type="entry name" value="Fung_rhodopsin"/>
    <property type="match status" value="1"/>
</dbReference>
<keyword evidence="6" id="KW-0336">GPI-anchor</keyword>
<keyword evidence="10 15" id="KW-0472">Membrane</keyword>
<feature type="transmembrane region" description="Helical" evidence="15">
    <location>
        <begin position="255"/>
        <end position="278"/>
    </location>
</feature>
<dbReference type="InterPro" id="IPR052337">
    <property type="entry name" value="SAT4-like"/>
</dbReference>
<dbReference type="PANTHER" id="PTHR33048">
    <property type="entry name" value="PTH11-LIKE INTEGRAL MEMBRANE PROTEIN (AFU_ORTHOLOGUE AFUA_5G11245)"/>
    <property type="match status" value="1"/>
</dbReference>
<evidence type="ECO:0000256" key="4">
    <source>
        <dbReference type="ARBA" id="ARBA00010031"/>
    </source>
</evidence>
<gene>
    <name evidence="19" type="ORF">PV11_02538</name>
</gene>
<evidence type="ECO:0000256" key="5">
    <source>
        <dbReference type="ARBA" id="ARBA00022525"/>
    </source>
</evidence>
<dbReference type="EMBL" id="KN846951">
    <property type="protein sequence ID" value="KIV86964.1"/>
    <property type="molecule type" value="Genomic_DNA"/>
</dbReference>
<evidence type="ECO:0000256" key="12">
    <source>
        <dbReference type="ARBA" id="ARBA00023288"/>
    </source>
</evidence>
<feature type="transmembrane region" description="Helical" evidence="15">
    <location>
        <begin position="290"/>
        <end position="315"/>
    </location>
</feature>
<keyword evidence="9 15" id="KW-1133">Transmembrane helix</keyword>
<feature type="signal peptide" evidence="16">
    <location>
        <begin position="1"/>
        <end position="20"/>
    </location>
</feature>
<feature type="domain" description="CFEM" evidence="17">
    <location>
        <begin position="24"/>
        <end position="84"/>
    </location>
</feature>
<evidence type="ECO:0000256" key="15">
    <source>
        <dbReference type="SAM" id="Phobius"/>
    </source>
</evidence>
<sequence length="432" mass="47815">MHKGYVVALLCLILFQCVSGQQLTLSKCANNCTSEVTSQFSTCNSGIRCFCTDAHLWQLGQNCFNSNCTIQEALVAQNITSLSCGFPHRDRGPESSATTFTSLAVALCLVATRIIALTPNIKTAWRWDDVLVAFATVVAIANAATNPVSRHYGYGRDAWRLSFENTTTVEEIYYIGGILFVVGLATIKATFLVFYLKLFPSPAFRRMAIPLLVVTLLQGTTFLFLFTFQCSPISYAWTEWAGEGQGKCLNFGLGAVLHAITNILLDFLIFALPVSQLWNLNLSRKKKIQVIAMFCVGFVVTIIGIMRLWTLIALAHTYNPTYDSVPLGAFSDLEFNMGIACICMPSFRLVWRRYYPSCSLFSSNHNTSKHDDDHSAPGPRGRNLTGSALTETTTRSFRISSEHDIPHDFSYKPGSSRYQATVETNGSLQVLA</sequence>
<evidence type="ECO:0000256" key="9">
    <source>
        <dbReference type="ARBA" id="ARBA00022989"/>
    </source>
</evidence>
<dbReference type="AlphaFoldDB" id="A0A0D1YZL1"/>
<accession>A0A0D1YZL1</accession>
<evidence type="ECO:0000256" key="10">
    <source>
        <dbReference type="ARBA" id="ARBA00023136"/>
    </source>
</evidence>
<evidence type="ECO:0000256" key="13">
    <source>
        <dbReference type="ARBA" id="ARBA00038359"/>
    </source>
</evidence>
<evidence type="ECO:0000313" key="19">
    <source>
        <dbReference type="EMBL" id="KIV86964.1"/>
    </source>
</evidence>
<organism evidence="19 20">
    <name type="scientific">Exophiala sideris</name>
    <dbReference type="NCBI Taxonomy" id="1016849"/>
    <lineage>
        <taxon>Eukaryota</taxon>
        <taxon>Fungi</taxon>
        <taxon>Dikarya</taxon>
        <taxon>Ascomycota</taxon>
        <taxon>Pezizomycotina</taxon>
        <taxon>Eurotiomycetes</taxon>
        <taxon>Chaetothyriomycetidae</taxon>
        <taxon>Chaetothyriales</taxon>
        <taxon>Herpotrichiellaceae</taxon>
        <taxon>Exophiala</taxon>
    </lineage>
</organism>
<evidence type="ECO:0000259" key="17">
    <source>
        <dbReference type="Pfam" id="PF05730"/>
    </source>
</evidence>
<keyword evidence="5" id="KW-0964">Secreted</keyword>
<dbReference type="GO" id="GO:0005576">
    <property type="term" value="C:extracellular region"/>
    <property type="evidence" value="ECO:0007669"/>
    <property type="project" value="UniProtKB-SubCell"/>
</dbReference>
<reference evidence="19 20" key="1">
    <citation type="submission" date="2015-01" db="EMBL/GenBank/DDBJ databases">
        <title>The Genome Sequence of Exophiala sideris CBS121828.</title>
        <authorList>
            <consortium name="The Broad Institute Genomics Platform"/>
            <person name="Cuomo C."/>
            <person name="de Hoog S."/>
            <person name="Gorbushina A."/>
            <person name="Stielow B."/>
            <person name="Teixiera M."/>
            <person name="Abouelleil A."/>
            <person name="Chapman S.B."/>
            <person name="Priest M."/>
            <person name="Young S.K."/>
            <person name="Wortman J."/>
            <person name="Nusbaum C."/>
            <person name="Birren B."/>
        </authorList>
    </citation>
    <scope>NUCLEOTIDE SEQUENCE [LARGE SCALE GENOMIC DNA]</scope>
    <source>
        <strain evidence="19 20">CBS 121828</strain>
    </source>
</reference>
<comment type="similarity">
    <text evidence="13">Belongs to the SAT4 family.</text>
</comment>
<feature type="transmembrane region" description="Helical" evidence="15">
    <location>
        <begin position="172"/>
        <end position="196"/>
    </location>
</feature>
<feature type="transmembrane region" description="Helical" evidence="15">
    <location>
        <begin position="335"/>
        <end position="351"/>
    </location>
</feature>
<name>A0A0D1YZL1_9EURO</name>
<keyword evidence="8 16" id="KW-0732">Signal</keyword>
<keyword evidence="7 15" id="KW-0812">Transmembrane</keyword>
<feature type="domain" description="Rhodopsin" evidence="18">
    <location>
        <begin position="121"/>
        <end position="352"/>
    </location>
</feature>
<dbReference type="HOGENOM" id="CLU_028200_6_1_1"/>
<feature type="transmembrane region" description="Helical" evidence="15">
    <location>
        <begin position="130"/>
        <end position="152"/>
    </location>
</feature>
<evidence type="ECO:0000256" key="8">
    <source>
        <dbReference type="ARBA" id="ARBA00022729"/>
    </source>
</evidence>
<dbReference type="STRING" id="1016849.A0A0D1YZL1"/>
<evidence type="ECO:0000313" key="20">
    <source>
        <dbReference type="Proteomes" id="UP000053599"/>
    </source>
</evidence>
<dbReference type="PANTHER" id="PTHR33048:SF143">
    <property type="entry name" value="EXTRACELLULAR MEMBRANE PROTEIN CFEM DOMAIN-CONTAINING PROTEIN-RELATED"/>
    <property type="match status" value="1"/>
</dbReference>
<keyword evidence="12" id="KW-0449">Lipoprotein</keyword>
<evidence type="ECO:0000259" key="18">
    <source>
        <dbReference type="Pfam" id="PF20684"/>
    </source>
</evidence>
<comment type="subcellular location">
    <subcellularLocation>
        <location evidence="2">Membrane</location>
        <topology evidence="2">Lipid-anchor</topology>
        <topology evidence="2">GPI-anchor</topology>
    </subcellularLocation>
    <subcellularLocation>
        <location evidence="1">Membrane</location>
        <topology evidence="1">Multi-pass membrane protein</topology>
    </subcellularLocation>
    <subcellularLocation>
        <location evidence="3">Secreted</location>
    </subcellularLocation>
</comment>
<keyword evidence="6" id="KW-0325">Glycoprotein</keyword>
<evidence type="ECO:0000256" key="14">
    <source>
        <dbReference type="SAM" id="MobiDB-lite"/>
    </source>
</evidence>
<evidence type="ECO:0000256" key="6">
    <source>
        <dbReference type="ARBA" id="ARBA00022622"/>
    </source>
</evidence>
<dbReference type="Proteomes" id="UP000053599">
    <property type="component" value="Unassembled WGS sequence"/>
</dbReference>
<feature type="transmembrane region" description="Helical" evidence="15">
    <location>
        <begin position="97"/>
        <end position="118"/>
    </location>
</feature>
<evidence type="ECO:0000256" key="2">
    <source>
        <dbReference type="ARBA" id="ARBA00004589"/>
    </source>
</evidence>
<dbReference type="GO" id="GO:0098552">
    <property type="term" value="C:side of membrane"/>
    <property type="evidence" value="ECO:0007669"/>
    <property type="project" value="UniProtKB-KW"/>
</dbReference>
<feature type="region of interest" description="Disordered" evidence="14">
    <location>
        <begin position="367"/>
        <end position="387"/>
    </location>
</feature>
<evidence type="ECO:0000256" key="1">
    <source>
        <dbReference type="ARBA" id="ARBA00004141"/>
    </source>
</evidence>
<feature type="transmembrane region" description="Helical" evidence="15">
    <location>
        <begin position="208"/>
        <end position="235"/>
    </location>
</feature>
<protein>
    <submittedName>
        <fullName evidence="19">Uncharacterized protein</fullName>
    </submittedName>
</protein>
<feature type="chain" id="PRO_5002237333" evidence="16">
    <location>
        <begin position="21"/>
        <end position="432"/>
    </location>
</feature>
<evidence type="ECO:0000256" key="11">
    <source>
        <dbReference type="ARBA" id="ARBA00023157"/>
    </source>
</evidence>
<evidence type="ECO:0000256" key="3">
    <source>
        <dbReference type="ARBA" id="ARBA00004613"/>
    </source>
</evidence>
<dbReference type="OrthoDB" id="2496787at2759"/>
<dbReference type="InterPro" id="IPR049326">
    <property type="entry name" value="Rhodopsin_dom_fungi"/>
</dbReference>
<evidence type="ECO:0000256" key="16">
    <source>
        <dbReference type="SAM" id="SignalP"/>
    </source>
</evidence>
<dbReference type="Pfam" id="PF05730">
    <property type="entry name" value="CFEM"/>
    <property type="match status" value="1"/>
</dbReference>
<comment type="similarity">
    <text evidence="4">Belongs to the RBT5 family.</text>
</comment>
<evidence type="ECO:0000256" key="7">
    <source>
        <dbReference type="ARBA" id="ARBA00022692"/>
    </source>
</evidence>
<keyword evidence="11" id="KW-1015">Disulfide bond</keyword>
<proteinExistence type="inferred from homology"/>